<dbReference type="STRING" id="10141.ENSCPOP00000030186"/>
<dbReference type="PROSITE" id="PS50853">
    <property type="entry name" value="FN3"/>
    <property type="match status" value="1"/>
</dbReference>
<dbReference type="SMART" id="SM00409">
    <property type="entry name" value="IG"/>
    <property type="match status" value="4"/>
</dbReference>
<dbReference type="SUPFAM" id="SSF49265">
    <property type="entry name" value="Fibronectin type III"/>
    <property type="match status" value="1"/>
</dbReference>
<dbReference type="InterPro" id="IPR007110">
    <property type="entry name" value="Ig-like_dom"/>
</dbReference>
<keyword evidence="6" id="KW-1133">Transmembrane helix</keyword>
<dbReference type="SUPFAM" id="SSF48726">
    <property type="entry name" value="Immunoglobulin"/>
    <property type="match status" value="4"/>
</dbReference>
<feature type="signal peptide" evidence="7">
    <location>
        <begin position="1"/>
        <end position="27"/>
    </location>
</feature>
<keyword evidence="6" id="KW-0472">Membrane</keyword>
<proteinExistence type="predicted"/>
<feature type="domain" description="Ig-like" evidence="8">
    <location>
        <begin position="242"/>
        <end position="324"/>
    </location>
</feature>
<reference evidence="11" key="1">
    <citation type="journal article" date="2011" name="Nature">
        <title>A high-resolution map of human evolutionary constraint using 29 mammals.</title>
        <authorList>
            <person name="Lindblad-Toh K."/>
            <person name="Garber M."/>
            <person name="Zuk O."/>
            <person name="Lin M.F."/>
            <person name="Parker B.J."/>
            <person name="Washietl S."/>
            <person name="Kheradpour P."/>
            <person name="Ernst J."/>
            <person name="Jordan G."/>
            <person name="Mauceli E."/>
            <person name="Ward L.D."/>
            <person name="Lowe C.B."/>
            <person name="Holloway A.K."/>
            <person name="Clamp M."/>
            <person name="Gnerre S."/>
            <person name="Alfoldi J."/>
            <person name="Beal K."/>
            <person name="Chang J."/>
            <person name="Clawson H."/>
            <person name="Cuff J."/>
            <person name="Di Palma F."/>
            <person name="Fitzgerald S."/>
            <person name="Flicek P."/>
            <person name="Guttman M."/>
            <person name="Hubisz M.J."/>
            <person name="Jaffe D.B."/>
            <person name="Jungreis I."/>
            <person name="Kent W.J."/>
            <person name="Kostka D."/>
            <person name="Lara M."/>
            <person name="Martins A.L."/>
            <person name="Massingham T."/>
            <person name="Moltke I."/>
            <person name="Raney B.J."/>
            <person name="Rasmussen M.D."/>
            <person name="Robinson J."/>
            <person name="Stark A."/>
            <person name="Vilella A.J."/>
            <person name="Wen J."/>
            <person name="Xie X."/>
            <person name="Zody M.C."/>
            <person name="Baldwin J."/>
            <person name="Bloom T."/>
            <person name="Chin C.W."/>
            <person name="Heiman D."/>
            <person name="Nicol R."/>
            <person name="Nusbaum C."/>
            <person name="Young S."/>
            <person name="Wilkinson J."/>
            <person name="Worley K.C."/>
            <person name="Kovar C.L."/>
            <person name="Muzny D.M."/>
            <person name="Gibbs R.A."/>
            <person name="Cree A."/>
            <person name="Dihn H.H."/>
            <person name="Fowler G."/>
            <person name="Jhangiani S."/>
            <person name="Joshi V."/>
            <person name="Lee S."/>
            <person name="Lewis L.R."/>
            <person name="Nazareth L.V."/>
            <person name="Okwuonu G."/>
            <person name="Santibanez J."/>
            <person name="Warren W.C."/>
            <person name="Mardis E.R."/>
            <person name="Weinstock G.M."/>
            <person name="Wilson R.K."/>
            <person name="Delehaunty K."/>
            <person name="Dooling D."/>
            <person name="Fronik C."/>
            <person name="Fulton L."/>
            <person name="Fulton B."/>
            <person name="Graves T."/>
            <person name="Minx P."/>
            <person name="Sodergren E."/>
            <person name="Birney E."/>
            <person name="Margulies E.H."/>
            <person name="Herrero J."/>
            <person name="Green E.D."/>
            <person name="Haussler D."/>
            <person name="Siepel A."/>
            <person name="Goldman N."/>
            <person name="Pollard K.S."/>
            <person name="Pedersen J.S."/>
            <person name="Lander E.S."/>
            <person name="Kellis M."/>
        </authorList>
    </citation>
    <scope>NUCLEOTIDE SEQUENCE [LARGE SCALE GENOMIC DNA]</scope>
    <source>
        <strain evidence="11">2N</strain>
    </source>
</reference>
<evidence type="ECO:0000256" key="5">
    <source>
        <dbReference type="SAM" id="MobiDB-lite"/>
    </source>
</evidence>
<dbReference type="InterPro" id="IPR036116">
    <property type="entry name" value="FN3_sf"/>
</dbReference>
<dbReference type="PROSITE" id="PS50835">
    <property type="entry name" value="IG_LIKE"/>
    <property type="match status" value="3"/>
</dbReference>
<accession>A0A286XX93</accession>
<evidence type="ECO:0000256" key="1">
    <source>
        <dbReference type="ARBA" id="ARBA00022729"/>
    </source>
</evidence>
<reference evidence="10" key="2">
    <citation type="submission" date="2025-08" db="UniProtKB">
        <authorList>
            <consortium name="Ensembl"/>
        </authorList>
    </citation>
    <scope>IDENTIFICATION</scope>
    <source>
        <strain evidence="10">2N</strain>
    </source>
</reference>
<organism evidence="10 11">
    <name type="scientific">Cavia porcellus</name>
    <name type="common">Guinea pig</name>
    <dbReference type="NCBI Taxonomy" id="10141"/>
    <lineage>
        <taxon>Eukaryota</taxon>
        <taxon>Metazoa</taxon>
        <taxon>Chordata</taxon>
        <taxon>Craniata</taxon>
        <taxon>Vertebrata</taxon>
        <taxon>Euteleostomi</taxon>
        <taxon>Mammalia</taxon>
        <taxon>Eutheria</taxon>
        <taxon>Euarchontoglires</taxon>
        <taxon>Glires</taxon>
        <taxon>Rodentia</taxon>
        <taxon>Hystricomorpha</taxon>
        <taxon>Caviidae</taxon>
        <taxon>Cavia</taxon>
    </lineage>
</organism>
<feature type="domain" description="Ig-like" evidence="8">
    <location>
        <begin position="150"/>
        <end position="233"/>
    </location>
</feature>
<keyword evidence="3" id="KW-0325">Glycoprotein</keyword>
<dbReference type="SMART" id="SM00408">
    <property type="entry name" value="IGc2"/>
    <property type="match status" value="4"/>
</dbReference>
<dbReference type="Ensembl" id="ENSCPOT00000041509.1">
    <property type="protein sequence ID" value="ENSCPOP00000030186.1"/>
    <property type="gene ID" value="ENSCPOG00000033995.1"/>
</dbReference>
<reference evidence="10" key="3">
    <citation type="submission" date="2025-09" db="UniProtKB">
        <authorList>
            <consortium name="Ensembl"/>
        </authorList>
    </citation>
    <scope>IDENTIFICATION</scope>
    <source>
        <strain evidence="10">2N</strain>
    </source>
</reference>
<evidence type="ECO:0000256" key="2">
    <source>
        <dbReference type="ARBA" id="ARBA00023157"/>
    </source>
</evidence>
<dbReference type="InterPro" id="IPR036179">
    <property type="entry name" value="Ig-like_dom_sf"/>
</dbReference>
<dbReference type="PANTHER" id="PTHR44337">
    <property type="entry name" value="CARCINOEMBRYONIC ANTIGEN-RELATED CELL ADHESION MOLECULE 8"/>
    <property type="match status" value="1"/>
</dbReference>
<feature type="transmembrane region" description="Helical" evidence="6">
    <location>
        <begin position="709"/>
        <end position="735"/>
    </location>
</feature>
<name>A0A286XX93_CAVPO</name>
<evidence type="ECO:0000256" key="3">
    <source>
        <dbReference type="ARBA" id="ARBA00023180"/>
    </source>
</evidence>
<dbReference type="GeneTree" id="ENSGT00940000163088"/>
<keyword evidence="4" id="KW-0393">Immunoglobulin domain</keyword>
<dbReference type="InterPro" id="IPR013783">
    <property type="entry name" value="Ig-like_fold"/>
</dbReference>
<evidence type="ECO:0000256" key="6">
    <source>
        <dbReference type="SAM" id="Phobius"/>
    </source>
</evidence>
<dbReference type="Pfam" id="PF00041">
    <property type="entry name" value="fn3"/>
    <property type="match status" value="1"/>
</dbReference>
<dbReference type="InterPro" id="IPR003961">
    <property type="entry name" value="FN3_dom"/>
</dbReference>
<dbReference type="Proteomes" id="UP000005447">
    <property type="component" value="Unassembled WGS sequence"/>
</dbReference>
<protein>
    <submittedName>
        <fullName evidence="10">V-set and immunoglobulin domain containing 10 like 2</fullName>
    </submittedName>
</protein>
<gene>
    <name evidence="10" type="primary">VSIG10L2</name>
</gene>
<feature type="domain" description="Fibronectin type-III" evidence="9">
    <location>
        <begin position="607"/>
        <end position="707"/>
    </location>
</feature>
<evidence type="ECO:0000259" key="9">
    <source>
        <dbReference type="PROSITE" id="PS50853"/>
    </source>
</evidence>
<evidence type="ECO:0000313" key="11">
    <source>
        <dbReference type="Proteomes" id="UP000005447"/>
    </source>
</evidence>
<dbReference type="VEuPathDB" id="HostDB:ENSCPOG00000033995"/>
<dbReference type="InterPro" id="IPR003598">
    <property type="entry name" value="Ig_sub2"/>
</dbReference>
<dbReference type="InParanoid" id="A0A286XX93"/>
<feature type="chain" id="PRO_5013352752" evidence="7">
    <location>
        <begin position="28"/>
        <end position="775"/>
    </location>
</feature>
<keyword evidence="11" id="KW-1185">Reference proteome</keyword>
<evidence type="ECO:0000256" key="4">
    <source>
        <dbReference type="ARBA" id="ARBA00023319"/>
    </source>
</evidence>
<feature type="region of interest" description="Disordered" evidence="5">
    <location>
        <begin position="744"/>
        <end position="766"/>
    </location>
</feature>
<keyword evidence="2" id="KW-1015">Disulfide bond</keyword>
<keyword evidence="1 7" id="KW-0732">Signal</keyword>
<dbReference type="Gene3D" id="2.60.40.10">
    <property type="entry name" value="Immunoglobulins"/>
    <property type="match status" value="5"/>
</dbReference>
<sequence>MVGQCAQHKPFGPLLLIHLCLLHPGASEKPHPTPRLPAEEAEPLQGIRGRSVELACGSGPAPLVVLWSFTPLGSVVPRPVAVTDGVTFKVEPGASALGIVSLQNSSLVMRELREGARGHFLCQALHASDDQLHTTYSYFTLAVLVPVSKPQVRLSDASPVEGASVMATCTVREGTEPVTFAWQHQAPQGPGEVLVGVKEPMLWLDPVNRTHLGWYMCSARNAVSGLSSDRVFLDVVYGPDKPVVTVEPLGLTEEGFWASEKEEVTLSCLAASNPPSHYVWLCDDTQVHTGPTYVIARASRAHAGLYTCLARNSYLDTRSQTSVQLTIYYPPAGQPSCAVLPAPAAVTLLCTWPGGLPTAQLQWEGPYGPGPTFPSNATWTLTAIGLPNGSVFTCVGQHPALALPALCRATLWEPPQSPTCRTTATVGDQFILLSCEWPGGAPPATLSWFDAQGRPLGGSSHSQAFHMLRAWGKLAGREFTCRGSHPLRIPDVQCQLQLEAPQLTVAEPRVSVLEGGEAWLECALHGGTPPIQLLWLGPQGQQVEQSTSKFVLHSEGAQLRLQIQDADPAHHRGTYQCVAHNAVDNSSRSVLLEVLSERVAGLCGYPVPPNVTISRLTYRRHRREVQLQWAIQGPGNLTGFLVQQRASVPGPGAGAWETAASDIEPESRDRQLGGLDPGVLYAFRILALNHRTTGHPSEVKTPVDPPFSAYPAVLGAAGTGMVVATLASLLVFQYAARHPQVFPRMEMPTSTPSSDPTPESTDDPVNVTITVTATP</sequence>
<dbReference type="FunCoup" id="A0A286XX93">
    <property type="interactions" value="6"/>
</dbReference>
<feature type="compositionally biased region" description="Low complexity" evidence="5">
    <location>
        <begin position="748"/>
        <end position="759"/>
    </location>
</feature>
<dbReference type="OMA" id="DPVNRTH"/>
<evidence type="ECO:0000259" key="8">
    <source>
        <dbReference type="PROSITE" id="PS50835"/>
    </source>
</evidence>
<dbReference type="EMBL" id="AAKN02024645">
    <property type="status" value="NOT_ANNOTATED_CDS"/>
    <property type="molecule type" value="Genomic_DNA"/>
</dbReference>
<feature type="domain" description="Ig-like" evidence="8">
    <location>
        <begin position="501"/>
        <end position="593"/>
    </location>
</feature>
<dbReference type="CDD" id="cd00063">
    <property type="entry name" value="FN3"/>
    <property type="match status" value="1"/>
</dbReference>
<evidence type="ECO:0000256" key="7">
    <source>
        <dbReference type="SAM" id="SignalP"/>
    </source>
</evidence>
<dbReference type="AlphaFoldDB" id="A0A286XX93"/>
<dbReference type="PANTHER" id="PTHR44337:SF23">
    <property type="entry name" value="V-SET AND IMMUNOGLOBULIN DOMAIN CONTAINING 10 LIKE 2"/>
    <property type="match status" value="1"/>
</dbReference>
<dbReference type="InterPro" id="IPR003599">
    <property type="entry name" value="Ig_sub"/>
</dbReference>
<evidence type="ECO:0000313" key="10">
    <source>
        <dbReference type="Ensembl" id="ENSCPOP00000030186.1"/>
    </source>
</evidence>
<dbReference type="InterPro" id="IPR052598">
    <property type="entry name" value="IgSF_CEA-related"/>
</dbReference>
<keyword evidence="6" id="KW-0812">Transmembrane</keyword>
<dbReference type="Pfam" id="PF13927">
    <property type="entry name" value="Ig_3"/>
    <property type="match status" value="2"/>
</dbReference>